<accession>A0A166D9D6</accession>
<reference evidence="2" key="2">
    <citation type="submission" date="2022-03" db="EMBL/GenBank/DDBJ databases">
        <title>Draft title - Genomic analysis of global carrot germplasm unveils the trajectory of domestication and the origin of high carotenoid orange carrot.</title>
        <authorList>
            <person name="Iorizzo M."/>
            <person name="Ellison S."/>
            <person name="Senalik D."/>
            <person name="Macko-Podgorni A."/>
            <person name="Grzebelus D."/>
            <person name="Bostan H."/>
            <person name="Rolling W."/>
            <person name="Curaba J."/>
            <person name="Simon P."/>
        </authorList>
    </citation>
    <scope>NUCLEOTIDE SEQUENCE</scope>
    <source>
        <tissue evidence="2">Leaf</tissue>
    </source>
</reference>
<sequence length="250" mass="27105">MKGAMVCPNCRNTEGGNWLCADGPDPSLSDSSIDYGTFAEHTYQFLVAEDQPSGHRRLPLSGLTGGHSSFEQVEFTLGFPGVRRFTSPMGFPRLAPGLHSATPPQGGSNISPHLDGQNLHEENRGHLSHFPIRLSHINSGRGSQGQASGGADPGHRLTDPYNVTSVFMTGLLLRMCIAISMLTMQAHLLLPDPRECYNVKPQKGLLISGENGNEEYGNECLKDVDSGSGSRQQGSDHAEPSHRSENFWPR</sequence>
<proteinExistence type="predicted"/>
<feature type="region of interest" description="Disordered" evidence="1">
    <location>
        <begin position="135"/>
        <end position="156"/>
    </location>
</feature>
<feature type="compositionally biased region" description="Basic and acidic residues" evidence="1">
    <location>
        <begin position="234"/>
        <end position="250"/>
    </location>
</feature>
<feature type="compositionally biased region" description="Polar residues" evidence="1">
    <location>
        <begin position="102"/>
        <end position="111"/>
    </location>
</feature>
<name>A0A166D9D6_DAUCS</name>
<keyword evidence="3" id="KW-1185">Reference proteome</keyword>
<organism evidence="2 3">
    <name type="scientific">Daucus carota subsp. sativus</name>
    <name type="common">Carrot</name>
    <dbReference type="NCBI Taxonomy" id="79200"/>
    <lineage>
        <taxon>Eukaryota</taxon>
        <taxon>Viridiplantae</taxon>
        <taxon>Streptophyta</taxon>
        <taxon>Embryophyta</taxon>
        <taxon>Tracheophyta</taxon>
        <taxon>Spermatophyta</taxon>
        <taxon>Magnoliopsida</taxon>
        <taxon>eudicotyledons</taxon>
        <taxon>Gunneridae</taxon>
        <taxon>Pentapetalae</taxon>
        <taxon>asterids</taxon>
        <taxon>campanulids</taxon>
        <taxon>Apiales</taxon>
        <taxon>Apiaceae</taxon>
        <taxon>Apioideae</taxon>
        <taxon>Scandiceae</taxon>
        <taxon>Daucinae</taxon>
        <taxon>Daucus</taxon>
        <taxon>Daucus sect. Daucus</taxon>
    </lineage>
</organism>
<dbReference type="Gramene" id="KZN04959">
    <property type="protein sequence ID" value="KZN04959"/>
    <property type="gene ID" value="DCAR_005796"/>
</dbReference>
<gene>
    <name evidence="2" type="ORF">DCAR_0206525</name>
</gene>
<reference evidence="2" key="1">
    <citation type="journal article" date="2016" name="Nat. Genet.">
        <title>A high-quality carrot genome assembly provides new insights into carotenoid accumulation and asterid genome evolution.</title>
        <authorList>
            <person name="Iorizzo M."/>
            <person name="Ellison S."/>
            <person name="Senalik D."/>
            <person name="Zeng P."/>
            <person name="Satapoomin P."/>
            <person name="Huang J."/>
            <person name="Bowman M."/>
            <person name="Iovene M."/>
            <person name="Sanseverino W."/>
            <person name="Cavagnaro P."/>
            <person name="Yildiz M."/>
            <person name="Macko-Podgorni A."/>
            <person name="Moranska E."/>
            <person name="Grzebelus E."/>
            <person name="Grzebelus D."/>
            <person name="Ashrafi H."/>
            <person name="Zheng Z."/>
            <person name="Cheng S."/>
            <person name="Spooner D."/>
            <person name="Van Deynze A."/>
            <person name="Simon P."/>
        </authorList>
    </citation>
    <scope>NUCLEOTIDE SEQUENCE</scope>
    <source>
        <tissue evidence="2">Leaf</tissue>
    </source>
</reference>
<protein>
    <submittedName>
        <fullName evidence="2">Uncharacterized protein</fullName>
    </submittedName>
</protein>
<evidence type="ECO:0000256" key="1">
    <source>
        <dbReference type="SAM" id="MobiDB-lite"/>
    </source>
</evidence>
<dbReference type="Proteomes" id="UP000077755">
    <property type="component" value="Chromosome 2"/>
</dbReference>
<dbReference type="AlphaFoldDB" id="A0A166D9D6"/>
<feature type="region of interest" description="Disordered" evidence="1">
    <location>
        <begin position="98"/>
        <end position="121"/>
    </location>
</feature>
<evidence type="ECO:0000313" key="2">
    <source>
        <dbReference type="EMBL" id="WOG87302.1"/>
    </source>
</evidence>
<feature type="region of interest" description="Disordered" evidence="1">
    <location>
        <begin position="208"/>
        <end position="250"/>
    </location>
</feature>
<dbReference type="EMBL" id="CP093344">
    <property type="protein sequence ID" value="WOG87302.1"/>
    <property type="molecule type" value="Genomic_DNA"/>
</dbReference>
<evidence type="ECO:0000313" key="3">
    <source>
        <dbReference type="Proteomes" id="UP000077755"/>
    </source>
</evidence>